<dbReference type="SUPFAM" id="SSF56112">
    <property type="entry name" value="Protein kinase-like (PK-like)"/>
    <property type="match status" value="1"/>
</dbReference>
<sequence length="505" mass="56087">MTLLRLPVARARKRLIGCSRRSPESLFDCAAKGVKELAAWQTMPPLFLAAFKTSALPLLQRLEKGKACSQQLQDMRHARSYPVATQVCALDDDEWEKSIDDEVAALLALVNTHQLEARASSLNGGKSCSFRPGHHTGPDAIMGCANYHAWLDFANGETWLARIPRKQFSDVPDALVEYLVQSEYATLRFLEGTSVPAPRAYGFGLESEASDAVGVSYLLLEVLPGKPWQSHDCTVEQKQRVYEQYAGILAEIKRHSLPRIGSLVVIGDDEVDVGPVASNRFINLGRYGPFDDAASYFESIARQHLELIADGQLYPQHRAAAFVYYTALQQDIQTILKDSDVEDVLPGFYLKHVDDKGDHLLVDDEGNIKGIIDWQYARCVPACEAFGPSMLTVDLGALYGDGWGITDDDRRLASVLRSADEAILARYAEHSDRVKRFHWGLGSGLNEDEIIGLLKNILVDMDAAHRGNFEQAVAQLAKQLNLESDWPEMKTLMEKCFTDRSTGAK</sequence>
<dbReference type="Pfam" id="PF01636">
    <property type="entry name" value="APH"/>
    <property type="match status" value="1"/>
</dbReference>
<protein>
    <recommendedName>
        <fullName evidence="1">Aminoglycoside phosphotransferase domain-containing protein</fullName>
    </recommendedName>
</protein>
<dbReference type="InterPro" id="IPR051678">
    <property type="entry name" value="AGP_Transferase"/>
</dbReference>
<dbReference type="InterPro" id="IPR002575">
    <property type="entry name" value="Aminoglycoside_PTrfase"/>
</dbReference>
<dbReference type="Proteomes" id="UP000327013">
    <property type="component" value="Unassembled WGS sequence"/>
</dbReference>
<accession>A0A5N6KZ54</accession>
<gene>
    <name evidence="2" type="ORF">FH972_024587</name>
</gene>
<comment type="caution">
    <text evidence="2">The sequence shown here is derived from an EMBL/GenBank/DDBJ whole genome shotgun (WGS) entry which is preliminary data.</text>
</comment>
<proteinExistence type="predicted"/>
<evidence type="ECO:0000313" key="2">
    <source>
        <dbReference type="EMBL" id="KAB8360853.1"/>
    </source>
</evidence>
<dbReference type="AlphaFoldDB" id="A0A5N6KZ54"/>
<reference evidence="2 3" key="1">
    <citation type="submission" date="2019-06" db="EMBL/GenBank/DDBJ databases">
        <title>A chromosomal-level reference genome of Carpinus fangiana (Coryloideae, Betulaceae).</title>
        <authorList>
            <person name="Yang X."/>
            <person name="Wang Z."/>
            <person name="Zhang L."/>
            <person name="Hao G."/>
            <person name="Liu J."/>
            <person name="Yang Y."/>
        </authorList>
    </citation>
    <scope>NUCLEOTIDE SEQUENCE [LARGE SCALE GENOMIC DNA]</scope>
    <source>
        <strain evidence="2">Cfa_2016G</strain>
        <tissue evidence="2">Leaf</tissue>
    </source>
</reference>
<dbReference type="PANTHER" id="PTHR21310">
    <property type="entry name" value="AMINOGLYCOSIDE PHOSPHOTRANSFERASE-RELATED-RELATED"/>
    <property type="match status" value="1"/>
</dbReference>
<dbReference type="InterPro" id="IPR011009">
    <property type="entry name" value="Kinase-like_dom_sf"/>
</dbReference>
<dbReference type="PANTHER" id="PTHR21310:SF15">
    <property type="entry name" value="AMINOGLYCOSIDE PHOSPHOTRANSFERASE DOMAIN-CONTAINING PROTEIN"/>
    <property type="match status" value="1"/>
</dbReference>
<dbReference type="EMBL" id="VIBQ01000017">
    <property type="protein sequence ID" value="KAB8360853.1"/>
    <property type="molecule type" value="Genomic_DNA"/>
</dbReference>
<feature type="domain" description="Aminoglycoside phosphotransferase" evidence="1">
    <location>
        <begin position="158"/>
        <end position="384"/>
    </location>
</feature>
<organism evidence="2 3">
    <name type="scientific">Carpinus fangiana</name>
    <dbReference type="NCBI Taxonomy" id="176857"/>
    <lineage>
        <taxon>Eukaryota</taxon>
        <taxon>Viridiplantae</taxon>
        <taxon>Streptophyta</taxon>
        <taxon>Embryophyta</taxon>
        <taxon>Tracheophyta</taxon>
        <taxon>Spermatophyta</taxon>
        <taxon>Magnoliopsida</taxon>
        <taxon>eudicotyledons</taxon>
        <taxon>Gunneridae</taxon>
        <taxon>Pentapetalae</taxon>
        <taxon>rosids</taxon>
        <taxon>fabids</taxon>
        <taxon>Fagales</taxon>
        <taxon>Betulaceae</taxon>
        <taxon>Carpinus</taxon>
    </lineage>
</organism>
<evidence type="ECO:0000259" key="1">
    <source>
        <dbReference type="Pfam" id="PF01636"/>
    </source>
</evidence>
<evidence type="ECO:0000313" key="3">
    <source>
        <dbReference type="Proteomes" id="UP000327013"/>
    </source>
</evidence>
<keyword evidence="3" id="KW-1185">Reference proteome</keyword>
<name>A0A5N6KZ54_9ROSI</name>
<dbReference type="OrthoDB" id="5327538at2759"/>